<sequence>MYKLLLHIGFVLLYNLVIFFGLGPVLIADGSSAERLSTLAVVILIIAGLAAVHRILNRLVK</sequence>
<organism evidence="2 3">
    <name type="scientific">Cohnella pontilimi</name>
    <dbReference type="NCBI Taxonomy" id="2564100"/>
    <lineage>
        <taxon>Bacteria</taxon>
        <taxon>Bacillati</taxon>
        <taxon>Bacillota</taxon>
        <taxon>Bacilli</taxon>
        <taxon>Bacillales</taxon>
        <taxon>Paenibacillaceae</taxon>
        <taxon>Cohnella</taxon>
    </lineage>
</organism>
<evidence type="ECO:0000313" key="3">
    <source>
        <dbReference type="Proteomes" id="UP000309673"/>
    </source>
</evidence>
<dbReference type="Pfam" id="PF22268">
    <property type="entry name" value="DUF6954"/>
    <property type="match status" value="1"/>
</dbReference>
<dbReference type="AlphaFoldDB" id="A0A4U0FEZ3"/>
<evidence type="ECO:0000256" key="1">
    <source>
        <dbReference type="SAM" id="Phobius"/>
    </source>
</evidence>
<keyword evidence="1" id="KW-1133">Transmembrane helix</keyword>
<protein>
    <submittedName>
        <fullName evidence="2">Uncharacterized protein</fullName>
    </submittedName>
</protein>
<keyword evidence="1" id="KW-0812">Transmembrane</keyword>
<comment type="caution">
    <text evidence="2">The sequence shown here is derived from an EMBL/GenBank/DDBJ whole genome shotgun (WGS) entry which is preliminary data.</text>
</comment>
<dbReference type="Proteomes" id="UP000309673">
    <property type="component" value="Unassembled WGS sequence"/>
</dbReference>
<keyword evidence="3" id="KW-1185">Reference proteome</keyword>
<feature type="transmembrane region" description="Helical" evidence="1">
    <location>
        <begin position="39"/>
        <end position="56"/>
    </location>
</feature>
<dbReference type="EMBL" id="SUPK01000002">
    <property type="protein sequence ID" value="TJY43526.1"/>
    <property type="molecule type" value="Genomic_DNA"/>
</dbReference>
<dbReference type="OrthoDB" id="2663457at2"/>
<name>A0A4U0FEZ3_9BACL</name>
<evidence type="ECO:0000313" key="2">
    <source>
        <dbReference type="EMBL" id="TJY43526.1"/>
    </source>
</evidence>
<gene>
    <name evidence="2" type="ORF">E5161_06530</name>
</gene>
<keyword evidence="1" id="KW-0472">Membrane</keyword>
<reference evidence="2 3" key="1">
    <citation type="submission" date="2019-04" db="EMBL/GenBank/DDBJ databases">
        <title>Cohnella sp. nov., isolated from soil.</title>
        <authorList>
            <person name="Kim W."/>
        </authorList>
    </citation>
    <scope>NUCLEOTIDE SEQUENCE [LARGE SCALE GENOMIC DNA]</scope>
    <source>
        <strain evidence="2 3">CAU 1483</strain>
    </source>
</reference>
<dbReference type="InterPro" id="IPR054229">
    <property type="entry name" value="DUF6954"/>
</dbReference>
<proteinExistence type="predicted"/>
<accession>A0A4U0FEZ3</accession>
<dbReference type="RefSeq" id="WP_136776887.1">
    <property type="nucleotide sequence ID" value="NZ_SUPK01000002.1"/>
</dbReference>
<feature type="transmembrane region" description="Helical" evidence="1">
    <location>
        <begin position="6"/>
        <end position="27"/>
    </location>
</feature>